<dbReference type="GO" id="GO:0005886">
    <property type="term" value="C:plasma membrane"/>
    <property type="evidence" value="ECO:0007669"/>
    <property type="project" value="UniProtKB-SubCell"/>
</dbReference>
<feature type="transmembrane region" description="Helical" evidence="3">
    <location>
        <begin position="118"/>
        <end position="140"/>
    </location>
</feature>
<reference evidence="4 5" key="1">
    <citation type="submission" date="2020-05" db="EMBL/GenBank/DDBJ databases">
        <title>Draft genome sequence of Desulfovibrio sp. strain HN2T.</title>
        <authorList>
            <person name="Ueno A."/>
            <person name="Tamazawa S."/>
            <person name="Tamamura S."/>
            <person name="Murakami T."/>
            <person name="Kiyama T."/>
            <person name="Inomata H."/>
            <person name="Amano Y."/>
            <person name="Miyakawa K."/>
            <person name="Tamaki H."/>
            <person name="Naganuma T."/>
            <person name="Kaneko K."/>
        </authorList>
    </citation>
    <scope>NUCLEOTIDE SEQUENCE [LARGE SCALE GENOMIC DNA]</scope>
    <source>
        <strain evidence="4 5">HN2</strain>
    </source>
</reference>
<evidence type="ECO:0000256" key="1">
    <source>
        <dbReference type="ARBA" id="ARBA00010692"/>
    </source>
</evidence>
<accession>A0A7J0BFQ0</accession>
<dbReference type="PANTHER" id="PTHR34295">
    <property type="entry name" value="BIOTIN TRANSPORTER BIOY"/>
    <property type="match status" value="1"/>
</dbReference>
<evidence type="ECO:0000256" key="3">
    <source>
        <dbReference type="SAM" id="Phobius"/>
    </source>
</evidence>
<keyword evidence="3" id="KW-1133">Transmembrane helix</keyword>
<dbReference type="RefSeq" id="WP_174403675.1">
    <property type="nucleotide sequence ID" value="NZ_BLVO01000004.1"/>
</dbReference>
<keyword evidence="2" id="KW-0813">Transport</keyword>
<comment type="similarity">
    <text evidence="1 2">Belongs to the BioY family.</text>
</comment>
<dbReference type="AlphaFoldDB" id="A0A7J0BFQ0"/>
<feature type="transmembrane region" description="Helical" evidence="3">
    <location>
        <begin position="87"/>
        <end position="106"/>
    </location>
</feature>
<comment type="subcellular location">
    <subcellularLocation>
        <location evidence="2">Cell membrane</location>
        <topology evidence="2">Multi-pass membrane protein</topology>
    </subcellularLocation>
</comment>
<feature type="transmembrane region" description="Helical" evidence="3">
    <location>
        <begin position="152"/>
        <end position="173"/>
    </location>
</feature>
<keyword evidence="2" id="KW-1003">Cell membrane</keyword>
<dbReference type="InterPro" id="IPR003784">
    <property type="entry name" value="BioY"/>
</dbReference>
<evidence type="ECO:0000313" key="5">
    <source>
        <dbReference type="Proteomes" id="UP000503840"/>
    </source>
</evidence>
<comment type="caution">
    <text evidence="4">The sequence shown here is derived from an EMBL/GenBank/DDBJ whole genome shotgun (WGS) entry which is preliminary data.</text>
</comment>
<keyword evidence="5" id="KW-1185">Reference proteome</keyword>
<proteinExistence type="inferred from homology"/>
<organism evidence="4 5">
    <name type="scientific">Desulfovibrio subterraneus</name>
    <dbReference type="NCBI Taxonomy" id="2718620"/>
    <lineage>
        <taxon>Bacteria</taxon>
        <taxon>Pseudomonadati</taxon>
        <taxon>Thermodesulfobacteriota</taxon>
        <taxon>Desulfovibrionia</taxon>
        <taxon>Desulfovibrionales</taxon>
        <taxon>Desulfovibrionaceae</taxon>
        <taxon>Desulfovibrio</taxon>
    </lineage>
</organism>
<dbReference type="Gene3D" id="1.10.1760.20">
    <property type="match status" value="1"/>
</dbReference>
<sequence length="181" mass="18649">MTTPLSGLHKQVWTAMLAALIAVGAMVQLPIGPVPVTLQTLFIVLAGLILGPVRGASAMALYILAGIIGLPVFAGGKAGFAHMLGPTGGYLLGYVGTALLAGFGSSEADAPPGFIKPLLWSLAGLVCVFAVGLAQLMAVLDISFEKAVAIGFAPFIIGDLIKVFAAVFAYRYLHSRRLLPS</sequence>
<protein>
    <recommendedName>
        <fullName evidence="2">Biotin transporter</fullName>
    </recommendedName>
</protein>
<dbReference type="Proteomes" id="UP000503840">
    <property type="component" value="Unassembled WGS sequence"/>
</dbReference>
<dbReference type="PANTHER" id="PTHR34295:SF1">
    <property type="entry name" value="BIOTIN TRANSPORTER BIOY"/>
    <property type="match status" value="1"/>
</dbReference>
<feature type="transmembrane region" description="Helical" evidence="3">
    <location>
        <begin position="60"/>
        <end position="81"/>
    </location>
</feature>
<dbReference type="GO" id="GO:0015225">
    <property type="term" value="F:biotin transmembrane transporter activity"/>
    <property type="evidence" value="ECO:0007669"/>
    <property type="project" value="UniProtKB-UniRule"/>
</dbReference>
<dbReference type="PIRSF" id="PIRSF016661">
    <property type="entry name" value="BioY"/>
    <property type="match status" value="1"/>
</dbReference>
<evidence type="ECO:0000256" key="2">
    <source>
        <dbReference type="PIRNR" id="PIRNR016661"/>
    </source>
</evidence>
<keyword evidence="3" id="KW-0812">Transmembrane</keyword>
<feature type="transmembrane region" description="Helical" evidence="3">
    <location>
        <begin position="12"/>
        <end position="31"/>
    </location>
</feature>
<keyword evidence="2 3" id="KW-0472">Membrane</keyword>
<name>A0A7J0BFQ0_9BACT</name>
<gene>
    <name evidence="4" type="ORF">DSM101010T_03590</name>
</gene>
<dbReference type="EMBL" id="BLVO01000004">
    <property type="protein sequence ID" value="GFM31994.1"/>
    <property type="molecule type" value="Genomic_DNA"/>
</dbReference>
<dbReference type="Pfam" id="PF02632">
    <property type="entry name" value="BioY"/>
    <property type="match status" value="1"/>
</dbReference>
<evidence type="ECO:0000313" key="4">
    <source>
        <dbReference type="EMBL" id="GFM31994.1"/>
    </source>
</evidence>